<dbReference type="AlphaFoldDB" id="K6XHD7"/>
<organism evidence="2 3">
    <name type="scientific">Kineosphaera limosa NBRC 100340</name>
    <dbReference type="NCBI Taxonomy" id="1184609"/>
    <lineage>
        <taxon>Bacteria</taxon>
        <taxon>Bacillati</taxon>
        <taxon>Actinomycetota</taxon>
        <taxon>Actinomycetes</taxon>
        <taxon>Micrococcales</taxon>
        <taxon>Dermatophilaceae</taxon>
        <taxon>Kineosphaera</taxon>
    </lineage>
</organism>
<proteinExistence type="predicted"/>
<evidence type="ECO:0000256" key="1">
    <source>
        <dbReference type="SAM" id="MobiDB-lite"/>
    </source>
</evidence>
<name>K6XHD7_9MICO</name>
<protein>
    <submittedName>
        <fullName evidence="2">Uncharacterized protein</fullName>
    </submittedName>
</protein>
<dbReference type="RefSeq" id="WP_006594781.1">
    <property type="nucleotide sequence ID" value="NZ_BAHD01000117.1"/>
</dbReference>
<feature type="region of interest" description="Disordered" evidence="1">
    <location>
        <begin position="1"/>
        <end position="25"/>
    </location>
</feature>
<feature type="region of interest" description="Disordered" evidence="1">
    <location>
        <begin position="226"/>
        <end position="256"/>
    </location>
</feature>
<dbReference type="InterPro" id="IPR036390">
    <property type="entry name" value="WH_DNA-bd_sf"/>
</dbReference>
<dbReference type="InterPro" id="IPR036388">
    <property type="entry name" value="WH-like_DNA-bd_sf"/>
</dbReference>
<evidence type="ECO:0000313" key="2">
    <source>
        <dbReference type="EMBL" id="GAB98249.1"/>
    </source>
</evidence>
<sequence>MPDIPEVAGELGPRPTPLHHDPTTQLSSPRAMVLDALGAAPGSATVHQLAATLGQHTNTVREHLDALVELGLASRLRGTPVGRGRPAIRYAAIPPERSRPQLREYATLASVLAEQLAASSHDPAGEAIAAGHCWGEALGTSGPDGSAAARARTLSILNNLGFDPVQRPDGSVDLRSCPLLAAARANPTVVCGVHLGLVQSLYRGHEAPAQEVGLDPFARVGACVLRLPPPERSPDPTSDKDEGPGTPAELPPADFG</sequence>
<dbReference type="eggNOG" id="COG2345">
    <property type="taxonomic scope" value="Bacteria"/>
</dbReference>
<accession>K6XHD7</accession>
<comment type="caution">
    <text evidence="2">The sequence shown here is derived from an EMBL/GenBank/DDBJ whole genome shotgun (WGS) entry which is preliminary data.</text>
</comment>
<feature type="compositionally biased region" description="Basic and acidic residues" evidence="1">
    <location>
        <begin position="232"/>
        <end position="243"/>
    </location>
</feature>
<dbReference type="EMBL" id="BAHD01000117">
    <property type="protein sequence ID" value="GAB98249.1"/>
    <property type="molecule type" value="Genomic_DNA"/>
</dbReference>
<dbReference type="Gene3D" id="1.10.10.10">
    <property type="entry name" value="Winged helix-like DNA-binding domain superfamily/Winged helix DNA-binding domain"/>
    <property type="match status" value="1"/>
</dbReference>
<keyword evidence="3" id="KW-1185">Reference proteome</keyword>
<dbReference type="SUPFAM" id="SSF46785">
    <property type="entry name" value="Winged helix' DNA-binding domain"/>
    <property type="match status" value="1"/>
</dbReference>
<dbReference type="STRING" id="1184609.KILIM_117_00060"/>
<dbReference type="Pfam" id="PF12840">
    <property type="entry name" value="HTH_20"/>
    <property type="match status" value="1"/>
</dbReference>
<reference evidence="2 3" key="1">
    <citation type="submission" date="2012-08" db="EMBL/GenBank/DDBJ databases">
        <title>Whole genome shotgun sequence of Kineosphaera limosa NBRC 100340.</title>
        <authorList>
            <person name="Yoshida I."/>
            <person name="Isaki S."/>
            <person name="Hosoyama A."/>
            <person name="Tsuchikane K."/>
            <person name="Katsumata H."/>
            <person name="Ando Y."/>
            <person name="Ohji S."/>
            <person name="Hamada M."/>
            <person name="Tamura T."/>
            <person name="Yamazoe A."/>
            <person name="Yamazaki S."/>
            <person name="Fujita N."/>
        </authorList>
    </citation>
    <scope>NUCLEOTIDE SEQUENCE [LARGE SCALE GENOMIC DNA]</scope>
    <source>
        <strain evidence="2 3">NBRC 100340</strain>
    </source>
</reference>
<gene>
    <name evidence="2" type="ORF">KILIM_117_00060</name>
</gene>
<evidence type="ECO:0000313" key="3">
    <source>
        <dbReference type="Proteomes" id="UP000008366"/>
    </source>
</evidence>
<dbReference type="Proteomes" id="UP000008366">
    <property type="component" value="Unassembled WGS sequence"/>
</dbReference>